<evidence type="ECO:0000256" key="5">
    <source>
        <dbReference type="PIRSR" id="PIRSR600821-52"/>
    </source>
</evidence>
<proteinExistence type="predicted"/>
<organism evidence="7 8">
    <name type="scientific">Wolinella succinogenes (strain ATCC 29543 / DSM 1740 / CCUG 13145 / JCM 31913 / LMG 7466 / NCTC 11488 / FDC 602W)</name>
    <name type="common">Vibrio succinogenes</name>
    <dbReference type="NCBI Taxonomy" id="273121"/>
    <lineage>
        <taxon>Bacteria</taxon>
        <taxon>Pseudomonadati</taxon>
        <taxon>Campylobacterota</taxon>
        <taxon>Epsilonproteobacteria</taxon>
        <taxon>Campylobacterales</taxon>
        <taxon>Helicobacteraceae</taxon>
        <taxon>Wolinella</taxon>
    </lineage>
</organism>
<dbReference type="NCBIfam" id="NF000791">
    <property type="entry name" value="PRK00053.2-2"/>
    <property type="match status" value="1"/>
</dbReference>
<evidence type="ECO:0000256" key="3">
    <source>
        <dbReference type="ARBA" id="ARBA00023235"/>
    </source>
</evidence>
<dbReference type="CDD" id="cd00430">
    <property type="entry name" value="PLPDE_III_AR"/>
    <property type="match status" value="1"/>
</dbReference>
<dbReference type="GO" id="GO:0005829">
    <property type="term" value="C:cytosol"/>
    <property type="evidence" value="ECO:0007669"/>
    <property type="project" value="TreeGrafter"/>
</dbReference>
<feature type="binding site" evidence="5">
    <location>
        <position position="118"/>
    </location>
    <ligand>
        <name>substrate</name>
    </ligand>
</feature>
<keyword evidence="8" id="KW-1185">Reference proteome</keyword>
<dbReference type="STRING" id="273121.WS0701"/>
<evidence type="ECO:0000256" key="4">
    <source>
        <dbReference type="PIRSR" id="PIRSR600821-50"/>
    </source>
</evidence>
<reference evidence="7 8" key="1">
    <citation type="journal article" date="2003" name="Proc. Natl. Acad. Sci. U.S.A.">
        <title>Complete genome sequence and analysis of Wolinella succinogenes.</title>
        <authorList>
            <person name="Baar C."/>
            <person name="Eppinger M."/>
            <person name="Raddatz G."/>
            <person name="Simon JM."/>
            <person name="Lanz C."/>
            <person name="Klimmek O."/>
            <person name="Nandakumar R."/>
            <person name="Gross R."/>
            <person name="Rosinus A."/>
            <person name="Keller H."/>
            <person name="Jagtap P."/>
            <person name="Linke B."/>
            <person name="Meyer F."/>
            <person name="Lederer H."/>
            <person name="Schuster S.C."/>
        </authorList>
    </citation>
    <scope>NUCLEOTIDE SEQUENCE [LARGE SCALE GENOMIC DNA]</scope>
    <source>
        <strain evidence="8">ATCC 29543 / DSM 1740 / CCUG 13145 / JCM 31913 / LMG 7466 / NCTC 11488 / FDC 602W</strain>
    </source>
</reference>
<dbReference type="EMBL" id="BX571658">
    <property type="protein sequence ID" value="CAE09827.1"/>
    <property type="molecule type" value="Genomic_DNA"/>
</dbReference>
<dbReference type="HOGENOM" id="CLU_028393_2_2_7"/>
<dbReference type="SMART" id="SM01005">
    <property type="entry name" value="Ala_racemase_C"/>
    <property type="match status" value="1"/>
</dbReference>
<dbReference type="eggNOG" id="COG0787">
    <property type="taxonomic scope" value="Bacteria"/>
</dbReference>
<feature type="modified residue" description="N6-(pyridoxal phosphate)lysine" evidence="4">
    <location>
        <position position="33"/>
    </location>
</feature>
<sequence length="342" mass="38224">MAELRINSQAFFHNLKLLANHVGSKEKVAVVLKDNAYGHGLLEMALLCKEAGIASAFVKNEAEAIRIAPYFESVTALYGDVESKSPANVWVALHSLEQIRRIPKGRSVELKVDTGMNRNGIMEEELFVALEAIRAQGLILCGVMAHNGYGDELGSEFFSQQRRFEGVRARVEEYAREHGLPRPRFHALSSSGALRSRNIQDDLVRFGIAIYGYLCAHPLVVSEIGLRPVLSLWARRITTKSLPKGARIGYGGKSELEEEAKKVSTYDVGYGDGFYRLNEHHKLLTAQGERILPRVSMDCLSVVGEREEVCLMEDASELARLFDTIPYEVLTRFSPFLKRVVI</sequence>
<dbReference type="InterPro" id="IPR020622">
    <property type="entry name" value="Ala_racemase_pyridoxalP-BS"/>
</dbReference>
<dbReference type="InterPro" id="IPR000821">
    <property type="entry name" value="Ala_racemase"/>
</dbReference>
<dbReference type="Pfam" id="PF01168">
    <property type="entry name" value="Ala_racemase_N"/>
    <property type="match status" value="1"/>
</dbReference>
<dbReference type="GO" id="GO:0030170">
    <property type="term" value="F:pyridoxal phosphate binding"/>
    <property type="evidence" value="ECO:0007669"/>
    <property type="project" value="TreeGrafter"/>
</dbReference>
<dbReference type="SUPFAM" id="SSF50621">
    <property type="entry name" value="Alanine racemase C-terminal domain-like"/>
    <property type="match status" value="1"/>
</dbReference>
<evidence type="ECO:0000256" key="2">
    <source>
        <dbReference type="ARBA" id="ARBA00022898"/>
    </source>
</evidence>
<keyword evidence="3 7" id="KW-0413">Isomerase</keyword>
<dbReference type="RefSeq" id="WP_011138627.1">
    <property type="nucleotide sequence ID" value="NC_005090.1"/>
</dbReference>
<accession>Q7M9T1</accession>
<dbReference type="Gene3D" id="3.20.20.10">
    <property type="entry name" value="Alanine racemase"/>
    <property type="match status" value="1"/>
</dbReference>
<gene>
    <name evidence="7" type="primary">ALR</name>
    <name evidence="7" type="ordered locus">WS0701</name>
</gene>
<evidence type="ECO:0000313" key="8">
    <source>
        <dbReference type="Proteomes" id="UP000000422"/>
    </source>
</evidence>
<dbReference type="GO" id="GO:0008784">
    <property type="term" value="F:alanine racemase activity"/>
    <property type="evidence" value="ECO:0007669"/>
    <property type="project" value="UniProtKB-EC"/>
</dbReference>
<dbReference type="PANTHER" id="PTHR30511">
    <property type="entry name" value="ALANINE RACEMASE"/>
    <property type="match status" value="1"/>
</dbReference>
<dbReference type="EC" id="5.1.1.1" evidence="7"/>
<dbReference type="AlphaFoldDB" id="Q7M9T1"/>
<dbReference type="Pfam" id="PF00842">
    <property type="entry name" value="Ala_racemase_C"/>
    <property type="match status" value="1"/>
</dbReference>
<dbReference type="PROSITE" id="PS00395">
    <property type="entry name" value="ALANINE_RACEMASE"/>
    <property type="match status" value="1"/>
</dbReference>
<dbReference type="PRINTS" id="PR00992">
    <property type="entry name" value="ALARACEMASE"/>
</dbReference>
<feature type="binding site" evidence="5">
    <location>
        <position position="297"/>
    </location>
    <ligand>
        <name>substrate</name>
    </ligand>
</feature>
<feature type="domain" description="Alanine racemase C-terminal" evidence="6">
    <location>
        <begin position="229"/>
        <end position="342"/>
    </location>
</feature>
<dbReference type="SUPFAM" id="SSF51419">
    <property type="entry name" value="PLP-binding barrel"/>
    <property type="match status" value="1"/>
</dbReference>
<dbReference type="PANTHER" id="PTHR30511:SF0">
    <property type="entry name" value="ALANINE RACEMASE, CATABOLIC-RELATED"/>
    <property type="match status" value="1"/>
</dbReference>
<evidence type="ECO:0000259" key="6">
    <source>
        <dbReference type="SMART" id="SM01005"/>
    </source>
</evidence>
<dbReference type="InterPro" id="IPR029066">
    <property type="entry name" value="PLP-binding_barrel"/>
</dbReference>
<dbReference type="InterPro" id="IPR009006">
    <property type="entry name" value="Ala_racemase/Decarboxylase_C"/>
</dbReference>
<name>Q7M9T1_WOLSU</name>
<protein>
    <submittedName>
        <fullName evidence="7">ALANINE RACEMASE</fullName>
        <ecNumber evidence="7">5.1.1.1</ecNumber>
    </submittedName>
</protein>
<dbReference type="Proteomes" id="UP000000422">
    <property type="component" value="Chromosome"/>
</dbReference>
<dbReference type="Gene3D" id="2.40.37.10">
    <property type="entry name" value="Lyase, Ornithine Decarboxylase, Chain A, domain 1"/>
    <property type="match status" value="1"/>
</dbReference>
<evidence type="ECO:0000256" key="1">
    <source>
        <dbReference type="ARBA" id="ARBA00001933"/>
    </source>
</evidence>
<dbReference type="GO" id="GO:0030632">
    <property type="term" value="P:D-alanine biosynthetic process"/>
    <property type="evidence" value="ECO:0007669"/>
    <property type="project" value="TreeGrafter"/>
</dbReference>
<dbReference type="KEGG" id="wsu:WS0701"/>
<dbReference type="InterPro" id="IPR011079">
    <property type="entry name" value="Ala_racemase_C"/>
</dbReference>
<dbReference type="InterPro" id="IPR001608">
    <property type="entry name" value="Ala_racemase_N"/>
</dbReference>
<evidence type="ECO:0000313" key="7">
    <source>
        <dbReference type="EMBL" id="CAE09827.1"/>
    </source>
</evidence>
<keyword evidence="2 4" id="KW-0663">Pyridoxal phosphate</keyword>
<comment type="cofactor">
    <cofactor evidence="1 4">
        <name>pyridoxal 5'-phosphate</name>
        <dbReference type="ChEBI" id="CHEBI:597326"/>
    </cofactor>
</comment>